<feature type="transmembrane region" description="Helical" evidence="6">
    <location>
        <begin position="153"/>
        <end position="173"/>
    </location>
</feature>
<sequence length="351" mass="35848">MAQSTSEVQVDLDLRSVKAQTPLQRLFSTTGTWVFVLDIVLVLVFIALSNGLFASPRAVESLLLSSTQALLLALGMAMLLGAGFFDLSLGANLVLSSVVGGLTIKAVTGPKLDDGSFANIGLAITLGVVAAVLTGVLFGLVNGILIAYLDVNSLIATLGTMGIGTGVALLVGGGGDVSGLPRELQKNFGQADFLGFVPLPTLIAIAAAVALWAMLRFTKFGLVTLAIGSSRSATERAGLKVKRHILALAGLAGGLAGVAGFIDISRYGSTAITGHTSDVLGAITAVVIGGTLLEGGRVSIVGAVWGTLLAVILQTGLVVIGVASFYQLIAVGVVLIIAVALDRFRARRRSR</sequence>
<feature type="transmembrane region" description="Helical" evidence="6">
    <location>
        <begin position="33"/>
        <end position="55"/>
    </location>
</feature>
<evidence type="ECO:0000256" key="2">
    <source>
        <dbReference type="ARBA" id="ARBA00022475"/>
    </source>
</evidence>
<dbReference type="GO" id="GO:0022857">
    <property type="term" value="F:transmembrane transporter activity"/>
    <property type="evidence" value="ECO:0007669"/>
    <property type="project" value="InterPro"/>
</dbReference>
<evidence type="ECO:0000256" key="1">
    <source>
        <dbReference type="ARBA" id="ARBA00004651"/>
    </source>
</evidence>
<comment type="subcellular location">
    <subcellularLocation>
        <location evidence="1">Cell membrane</location>
        <topology evidence="1">Multi-pass membrane protein</topology>
    </subcellularLocation>
</comment>
<feature type="transmembrane region" description="Helical" evidence="6">
    <location>
        <begin position="300"/>
        <end position="319"/>
    </location>
</feature>
<evidence type="ECO:0000256" key="4">
    <source>
        <dbReference type="ARBA" id="ARBA00022989"/>
    </source>
</evidence>
<dbReference type="AlphaFoldDB" id="A0A542YL87"/>
<name>A0A542YL87_9MICO</name>
<feature type="transmembrane region" description="Helical" evidence="6">
    <location>
        <begin position="325"/>
        <end position="344"/>
    </location>
</feature>
<dbReference type="OrthoDB" id="3676653at2"/>
<dbReference type="InterPro" id="IPR001851">
    <property type="entry name" value="ABC_transp_permease"/>
</dbReference>
<dbReference type="Proteomes" id="UP000317998">
    <property type="component" value="Unassembled WGS sequence"/>
</dbReference>
<proteinExistence type="predicted"/>
<keyword evidence="4 6" id="KW-1133">Transmembrane helix</keyword>
<reference evidence="7 8" key="1">
    <citation type="submission" date="2019-06" db="EMBL/GenBank/DDBJ databases">
        <title>Sequencing the genomes of 1000 actinobacteria strains.</title>
        <authorList>
            <person name="Klenk H.-P."/>
        </authorList>
    </citation>
    <scope>NUCLEOTIDE SEQUENCE [LARGE SCALE GENOMIC DNA]</scope>
    <source>
        <strain evidence="7 8">DSM 26477</strain>
    </source>
</reference>
<feature type="transmembrane region" description="Helical" evidence="6">
    <location>
        <begin position="245"/>
        <end position="262"/>
    </location>
</feature>
<evidence type="ECO:0000313" key="8">
    <source>
        <dbReference type="Proteomes" id="UP000317998"/>
    </source>
</evidence>
<evidence type="ECO:0000313" key="7">
    <source>
        <dbReference type="EMBL" id="TQL48847.1"/>
    </source>
</evidence>
<dbReference type="EMBL" id="VFOM01000001">
    <property type="protein sequence ID" value="TQL48847.1"/>
    <property type="molecule type" value="Genomic_DNA"/>
</dbReference>
<comment type="caution">
    <text evidence="7">The sequence shown here is derived from an EMBL/GenBank/DDBJ whole genome shotgun (WGS) entry which is preliminary data.</text>
</comment>
<keyword evidence="5 6" id="KW-0472">Membrane</keyword>
<keyword evidence="3 6" id="KW-0812">Transmembrane</keyword>
<dbReference type="CDD" id="cd06579">
    <property type="entry name" value="TM_PBP1_transp_AraH_like"/>
    <property type="match status" value="1"/>
</dbReference>
<feature type="transmembrane region" description="Helical" evidence="6">
    <location>
        <begin position="62"/>
        <end position="85"/>
    </location>
</feature>
<feature type="transmembrane region" description="Helical" evidence="6">
    <location>
        <begin position="120"/>
        <end position="141"/>
    </location>
</feature>
<evidence type="ECO:0000256" key="3">
    <source>
        <dbReference type="ARBA" id="ARBA00022692"/>
    </source>
</evidence>
<accession>A0A542YL87</accession>
<organism evidence="7 8">
    <name type="scientific">Homoserinimonas aerilata</name>
    <dbReference type="NCBI Taxonomy" id="1162970"/>
    <lineage>
        <taxon>Bacteria</taxon>
        <taxon>Bacillati</taxon>
        <taxon>Actinomycetota</taxon>
        <taxon>Actinomycetes</taxon>
        <taxon>Micrococcales</taxon>
        <taxon>Microbacteriaceae</taxon>
        <taxon>Homoserinimonas</taxon>
    </lineage>
</organism>
<keyword evidence="8" id="KW-1185">Reference proteome</keyword>
<feature type="transmembrane region" description="Helical" evidence="6">
    <location>
        <begin position="193"/>
        <end position="215"/>
    </location>
</feature>
<evidence type="ECO:0000256" key="5">
    <source>
        <dbReference type="ARBA" id="ARBA00023136"/>
    </source>
</evidence>
<feature type="transmembrane region" description="Helical" evidence="6">
    <location>
        <begin position="274"/>
        <end position="293"/>
    </location>
</feature>
<dbReference type="GO" id="GO:0005886">
    <property type="term" value="C:plasma membrane"/>
    <property type="evidence" value="ECO:0007669"/>
    <property type="project" value="UniProtKB-SubCell"/>
</dbReference>
<dbReference type="PANTHER" id="PTHR32196">
    <property type="entry name" value="ABC TRANSPORTER PERMEASE PROTEIN YPHD-RELATED-RELATED"/>
    <property type="match status" value="1"/>
</dbReference>
<protein>
    <submittedName>
        <fullName evidence="7">Monosaccharide ABC transporter membrane protein (CUT2 family)</fullName>
    </submittedName>
</protein>
<evidence type="ECO:0000256" key="6">
    <source>
        <dbReference type="SAM" id="Phobius"/>
    </source>
</evidence>
<gene>
    <name evidence="7" type="ORF">FB562_1953</name>
</gene>
<keyword evidence="2" id="KW-1003">Cell membrane</keyword>
<dbReference type="PANTHER" id="PTHR32196:SF72">
    <property type="entry name" value="RIBOSE IMPORT PERMEASE PROTEIN RBSC"/>
    <property type="match status" value="1"/>
</dbReference>
<dbReference type="Pfam" id="PF02653">
    <property type="entry name" value="BPD_transp_2"/>
    <property type="match status" value="1"/>
</dbReference>